<dbReference type="EC" id="2.7.1.-" evidence="5"/>
<dbReference type="Gene3D" id="1.10.10.970">
    <property type="entry name" value="RNA 2'-phosphotransferase, Tpt1/KptA family, N-terminal domain"/>
    <property type="match status" value="1"/>
</dbReference>
<dbReference type="InterPro" id="IPR042080">
    <property type="entry name" value="RNA_2'-PTrans_N"/>
</dbReference>
<evidence type="ECO:0000256" key="4">
    <source>
        <dbReference type="ARBA" id="ARBA00025212"/>
    </source>
</evidence>
<evidence type="ECO:0000256" key="1">
    <source>
        <dbReference type="ARBA" id="ARBA00009836"/>
    </source>
</evidence>
<keyword evidence="7" id="KW-1185">Reference proteome</keyword>
<dbReference type="InterPro" id="IPR042081">
    <property type="entry name" value="RNA_2'-PTrans_C"/>
</dbReference>
<dbReference type="InterPro" id="IPR002745">
    <property type="entry name" value="Ptrans_KptA/Tpt1"/>
</dbReference>
<dbReference type="Gene3D" id="3.20.170.30">
    <property type="match status" value="1"/>
</dbReference>
<organism evidence="6 7">
    <name type="scientific">Hymenobacter lucidus</name>
    <dbReference type="NCBI Taxonomy" id="2880930"/>
    <lineage>
        <taxon>Bacteria</taxon>
        <taxon>Pseudomonadati</taxon>
        <taxon>Bacteroidota</taxon>
        <taxon>Cytophagia</taxon>
        <taxon>Cytophagales</taxon>
        <taxon>Hymenobacteraceae</taxon>
        <taxon>Hymenobacter</taxon>
    </lineage>
</organism>
<dbReference type="PANTHER" id="PTHR12684:SF2">
    <property type="entry name" value="TRNA 2'-PHOSPHOTRANSFERASE 1"/>
    <property type="match status" value="1"/>
</dbReference>
<proteinExistence type="inferred from homology"/>
<comment type="function">
    <text evidence="4 5">Removes the 2'-phosphate from RNA via an intermediate in which the phosphate is ADP-ribosylated by NAD followed by a presumed transesterification to release the RNA and generate ADP-ribose 1''-2''-cyclic phosphate (APPR&gt;P). May function as an ADP-ribosylase.</text>
</comment>
<protein>
    <recommendedName>
        <fullName evidence="5">Probable RNA 2'-phosphotransferase</fullName>
        <ecNumber evidence="5">2.7.1.-</ecNumber>
    </recommendedName>
</protein>
<comment type="similarity">
    <text evidence="1 5">Belongs to the KptA/TPT1 family.</text>
</comment>
<evidence type="ECO:0000313" key="7">
    <source>
        <dbReference type="Proteomes" id="UP001165296"/>
    </source>
</evidence>
<dbReference type="EMBL" id="JAJADR010000006">
    <property type="protein sequence ID" value="MCB2409943.1"/>
    <property type="molecule type" value="Genomic_DNA"/>
</dbReference>
<evidence type="ECO:0000256" key="3">
    <source>
        <dbReference type="ARBA" id="ARBA00023027"/>
    </source>
</evidence>
<dbReference type="NCBIfam" id="NF002014">
    <property type="entry name" value="PRK00819.1-4"/>
    <property type="match status" value="1"/>
</dbReference>
<reference evidence="6" key="1">
    <citation type="submission" date="2021-10" db="EMBL/GenBank/DDBJ databases">
        <authorList>
            <person name="Dean J.D."/>
            <person name="Kim M.K."/>
            <person name="Newey C.N."/>
            <person name="Stoker T.S."/>
            <person name="Thompson D.W."/>
            <person name="Grose J.H."/>
        </authorList>
    </citation>
    <scope>NUCLEOTIDE SEQUENCE</scope>
    <source>
        <strain evidence="6">BT178</strain>
    </source>
</reference>
<evidence type="ECO:0000256" key="2">
    <source>
        <dbReference type="ARBA" id="ARBA00022679"/>
    </source>
</evidence>
<dbReference type="InterPro" id="IPR022928">
    <property type="entry name" value="RNA_2'-PTrans_KptA"/>
</dbReference>
<dbReference type="HAMAP" id="MF_00299">
    <property type="entry name" value="KptA"/>
    <property type="match status" value="1"/>
</dbReference>
<dbReference type="Proteomes" id="UP001165296">
    <property type="component" value="Unassembled WGS sequence"/>
</dbReference>
<accession>A0ABS8AUQ2</accession>
<comment type="caution">
    <text evidence="6">The sequence shown here is derived from an EMBL/GenBank/DDBJ whole genome shotgun (WGS) entry which is preliminary data.</text>
</comment>
<evidence type="ECO:0000313" key="6">
    <source>
        <dbReference type="EMBL" id="MCB2409943.1"/>
    </source>
</evidence>
<keyword evidence="2 5" id="KW-0808">Transferase</keyword>
<dbReference type="Pfam" id="PF01885">
    <property type="entry name" value="PTS_2-RNA"/>
    <property type="match status" value="1"/>
</dbReference>
<dbReference type="RefSeq" id="WP_226177821.1">
    <property type="nucleotide sequence ID" value="NZ_JAJADR010000006.1"/>
</dbReference>
<dbReference type="SUPFAM" id="SSF56399">
    <property type="entry name" value="ADP-ribosylation"/>
    <property type="match status" value="1"/>
</dbReference>
<evidence type="ECO:0000256" key="5">
    <source>
        <dbReference type="HAMAP-Rule" id="MF_00299"/>
    </source>
</evidence>
<name>A0ABS8AUQ2_9BACT</name>
<keyword evidence="3 5" id="KW-0520">NAD</keyword>
<dbReference type="GO" id="GO:0016740">
    <property type="term" value="F:transferase activity"/>
    <property type="evidence" value="ECO:0007669"/>
    <property type="project" value="UniProtKB-KW"/>
</dbReference>
<sequence>MTTFAANGLPRLWLAQARCLIAQSRQRKTHHLTIMDKAQLTRISKFLSLHLRHEPEALGLELEEGGWVSIEALLAGAARRGMLISRAQLDEVVTGNDKQRFAFDAAGTRIRAQQGHSVEVDLQLVPAVPPAVLYHGTVAAALPAIRAQGLQKMQRHHVHLSPDADTARRVGQRRGEPVILIIDAAAMQQAGFGFYESGNGVWLVEQVPPQFLKGL</sequence>
<dbReference type="PANTHER" id="PTHR12684">
    <property type="entry name" value="PUTATIVE PHOSPHOTRANSFERASE"/>
    <property type="match status" value="1"/>
</dbReference>
<gene>
    <name evidence="5" type="primary">kptA</name>
    <name evidence="6" type="ORF">LGH74_18275</name>
</gene>